<dbReference type="EMBL" id="LXQE01000075">
    <property type="protein sequence ID" value="RCJ40288.1"/>
    <property type="molecule type" value="Genomic_DNA"/>
</dbReference>
<comment type="caution">
    <text evidence="1">The sequence shown here is derived from an EMBL/GenBank/DDBJ whole genome shotgun (WGS) entry which is preliminary data.</text>
</comment>
<reference evidence="1 2" key="1">
    <citation type="submission" date="2016-04" db="EMBL/GenBank/DDBJ databases">
        <authorList>
            <person name="Evans L.H."/>
            <person name="Alamgir A."/>
            <person name="Owens N."/>
            <person name="Weber N.D."/>
            <person name="Virtaneva K."/>
            <person name="Barbian K."/>
            <person name="Babar A."/>
            <person name="Rosenke K."/>
        </authorList>
    </citation>
    <scope>NUCLEOTIDE SEQUENCE [LARGE SCALE GENOMIC DNA]</scope>
    <source>
        <strain evidence="1">NIES-2108</strain>
    </source>
</reference>
<evidence type="ECO:0000313" key="2">
    <source>
        <dbReference type="Proteomes" id="UP000252085"/>
    </source>
</evidence>
<name>A0A367RUP9_NOSPU</name>
<gene>
    <name evidence="1" type="ORF">A6769_02670</name>
</gene>
<proteinExistence type="predicted"/>
<accession>A0A367RUP9</accession>
<protein>
    <submittedName>
        <fullName evidence="1">Uncharacterized protein</fullName>
    </submittedName>
</protein>
<organism evidence="1 2">
    <name type="scientific">Nostoc punctiforme NIES-2108</name>
    <dbReference type="NCBI Taxonomy" id="1356359"/>
    <lineage>
        <taxon>Bacteria</taxon>
        <taxon>Bacillati</taxon>
        <taxon>Cyanobacteriota</taxon>
        <taxon>Cyanophyceae</taxon>
        <taxon>Nostocales</taxon>
        <taxon>Nostocaceae</taxon>
        <taxon>Nostoc</taxon>
    </lineage>
</organism>
<dbReference type="Proteomes" id="UP000252085">
    <property type="component" value="Unassembled WGS sequence"/>
</dbReference>
<sequence>MELRQQINALFGGEVKKVNQIQEYFNWIFYLKWALGSQGVGWFCRLFSLLLSKLGVVSLVGDAIGFIGHEMQREKTFRNSYHAFIVPITHYLVPY</sequence>
<dbReference type="AlphaFoldDB" id="A0A367RUP9"/>
<evidence type="ECO:0000313" key="1">
    <source>
        <dbReference type="EMBL" id="RCJ40288.1"/>
    </source>
</evidence>